<name>A0A5B8VRZ2_9BACT</name>
<protein>
    <recommendedName>
        <fullName evidence="3">Linalool dehydratase/isomerase domain-containing protein</fullName>
    </recommendedName>
</protein>
<dbReference type="AlphaFoldDB" id="A0A5B8VRZ2"/>
<evidence type="ECO:0008006" key="3">
    <source>
        <dbReference type="Google" id="ProtNLM"/>
    </source>
</evidence>
<proteinExistence type="predicted"/>
<dbReference type="EMBL" id="CP042434">
    <property type="protein sequence ID" value="QEC73662.1"/>
    <property type="molecule type" value="Genomic_DNA"/>
</dbReference>
<dbReference type="RefSeq" id="WP_146786487.1">
    <property type="nucleotide sequence ID" value="NZ_CP042434.1"/>
</dbReference>
<gene>
    <name evidence="1" type="ORF">FSB73_20320</name>
</gene>
<dbReference type="SUPFAM" id="SSF48208">
    <property type="entry name" value="Six-hairpin glycosidases"/>
    <property type="match status" value="1"/>
</dbReference>
<evidence type="ECO:0000313" key="1">
    <source>
        <dbReference type="EMBL" id="QEC73662.1"/>
    </source>
</evidence>
<dbReference type="InterPro" id="IPR008928">
    <property type="entry name" value="6-hairpin_glycosidase_sf"/>
</dbReference>
<accession>A0A5B8VRZ2</accession>
<sequence length="171" mass="19324">MPPKKEWATVLNKLAPIPVEDSLYVQWENIDSMWTKYNFEHPAMTGIYGMLPGDGVNKVIMQKTFQKVLDDWKFDTGWGWDFPMLAMCAARLDRPLDAVNMLLSPSRKFNFDVHGLVGGGNPYPYFPANGGLLYAVAMMTAGWQGDNGVHEPGWPKDGSWVVKWEDIKQAL</sequence>
<dbReference type="OrthoDB" id="127395at2"/>
<dbReference type="Proteomes" id="UP000321291">
    <property type="component" value="Chromosome"/>
</dbReference>
<keyword evidence="2" id="KW-1185">Reference proteome</keyword>
<dbReference type="GO" id="GO:0005975">
    <property type="term" value="P:carbohydrate metabolic process"/>
    <property type="evidence" value="ECO:0007669"/>
    <property type="project" value="InterPro"/>
</dbReference>
<organism evidence="1 2">
    <name type="scientific">Arachidicoccus ginsenosidivorans</name>
    <dbReference type="NCBI Taxonomy" id="496057"/>
    <lineage>
        <taxon>Bacteria</taxon>
        <taxon>Pseudomonadati</taxon>
        <taxon>Bacteroidota</taxon>
        <taxon>Chitinophagia</taxon>
        <taxon>Chitinophagales</taxon>
        <taxon>Chitinophagaceae</taxon>
        <taxon>Arachidicoccus</taxon>
    </lineage>
</organism>
<evidence type="ECO:0000313" key="2">
    <source>
        <dbReference type="Proteomes" id="UP000321291"/>
    </source>
</evidence>
<dbReference type="KEGG" id="agi:FSB73_20320"/>
<reference evidence="1 2" key="1">
    <citation type="journal article" date="2017" name="Int. J. Syst. Evol. Microbiol.">
        <title>Arachidicoccus ginsenosidivorans sp. nov., with ginsenoside-converting activity isolated from ginseng cultivating soil.</title>
        <authorList>
            <person name="Siddiqi M.Z."/>
            <person name="Aslam Z."/>
            <person name="Im W.T."/>
        </authorList>
    </citation>
    <scope>NUCLEOTIDE SEQUENCE [LARGE SCALE GENOMIC DNA]</scope>
    <source>
        <strain evidence="1 2">Gsoil 809</strain>
    </source>
</reference>